<dbReference type="OrthoDB" id="9807329at2"/>
<keyword evidence="5" id="KW-0645">Protease</keyword>
<dbReference type="InterPro" id="IPR040921">
    <property type="entry name" value="Peptidase_S66C"/>
</dbReference>
<dbReference type="SUPFAM" id="SSF141986">
    <property type="entry name" value="LD-carboxypeptidase A C-terminal domain-like"/>
    <property type="match status" value="1"/>
</dbReference>
<comment type="similarity">
    <text evidence="1">Belongs to the peptidase S66 family.</text>
</comment>
<evidence type="ECO:0000259" key="3">
    <source>
        <dbReference type="Pfam" id="PF02016"/>
    </source>
</evidence>
<dbReference type="STRING" id="504798.SAMN05421871_10785"/>
<dbReference type="SUPFAM" id="SSF52317">
    <property type="entry name" value="Class I glutamine amidotransferase-like"/>
    <property type="match status" value="1"/>
</dbReference>
<protein>
    <submittedName>
        <fullName evidence="5">Muramoyltetrapeptide carboxypeptidase LdcA (Peptidoglycan recycling)</fullName>
    </submittedName>
</protein>
<evidence type="ECO:0000259" key="4">
    <source>
        <dbReference type="Pfam" id="PF17676"/>
    </source>
</evidence>
<dbReference type="InterPro" id="IPR003507">
    <property type="entry name" value="S66_fam"/>
</dbReference>
<dbReference type="Gene3D" id="3.50.30.60">
    <property type="entry name" value="LD-carboxypeptidase A C-terminal domain-like"/>
    <property type="match status" value="1"/>
</dbReference>
<keyword evidence="6" id="KW-1185">Reference proteome</keyword>
<keyword evidence="2" id="KW-0378">Hydrolase</keyword>
<dbReference type="Pfam" id="PF02016">
    <property type="entry name" value="Peptidase_S66"/>
    <property type="match status" value="1"/>
</dbReference>
<dbReference type="Gene3D" id="3.40.50.10740">
    <property type="entry name" value="Class I glutamine amidotransferase-like"/>
    <property type="match status" value="1"/>
</dbReference>
<dbReference type="Proteomes" id="UP000199651">
    <property type="component" value="Unassembled WGS sequence"/>
</dbReference>
<evidence type="ECO:0000256" key="2">
    <source>
        <dbReference type="ARBA" id="ARBA00022801"/>
    </source>
</evidence>
<dbReference type="InterPro" id="IPR040449">
    <property type="entry name" value="Peptidase_S66_N"/>
</dbReference>
<dbReference type="PANTHER" id="PTHR30237:SF5">
    <property type="entry name" value="CARBOXYPEPTIDASE VC_A0337-RELATED"/>
    <property type="match status" value="1"/>
</dbReference>
<accession>A0A1H0W3L6</accession>
<reference evidence="6" key="1">
    <citation type="submission" date="2016-10" db="EMBL/GenBank/DDBJ databases">
        <authorList>
            <person name="Varghese N."/>
            <person name="Submissions S."/>
        </authorList>
    </citation>
    <scope>NUCLEOTIDE SEQUENCE [LARGE SCALE GENOMIC DNA]</scope>
    <source>
        <strain evidence="6">IBRC-M 10655</strain>
    </source>
</reference>
<dbReference type="GO" id="GO:0004180">
    <property type="term" value="F:carboxypeptidase activity"/>
    <property type="evidence" value="ECO:0007669"/>
    <property type="project" value="UniProtKB-KW"/>
</dbReference>
<evidence type="ECO:0000256" key="1">
    <source>
        <dbReference type="ARBA" id="ARBA00010233"/>
    </source>
</evidence>
<dbReference type="AlphaFoldDB" id="A0A1H0W3L6"/>
<organism evidence="5 6">
    <name type="scientific">Actinokineospora alba</name>
    <dbReference type="NCBI Taxonomy" id="504798"/>
    <lineage>
        <taxon>Bacteria</taxon>
        <taxon>Bacillati</taxon>
        <taxon>Actinomycetota</taxon>
        <taxon>Actinomycetes</taxon>
        <taxon>Pseudonocardiales</taxon>
        <taxon>Pseudonocardiaceae</taxon>
        <taxon>Actinokineospora</taxon>
    </lineage>
</organism>
<evidence type="ECO:0000313" key="5">
    <source>
        <dbReference type="EMBL" id="SDP85322.1"/>
    </source>
</evidence>
<feature type="domain" description="LD-carboxypeptidase N-terminal" evidence="3">
    <location>
        <begin position="13"/>
        <end position="132"/>
    </location>
</feature>
<dbReference type="InterPro" id="IPR027461">
    <property type="entry name" value="Carboxypeptidase_A_C_sf"/>
</dbReference>
<dbReference type="PIRSF" id="PIRSF028757">
    <property type="entry name" value="LD-carboxypeptidase"/>
    <property type="match status" value="1"/>
</dbReference>
<dbReference type="InterPro" id="IPR027478">
    <property type="entry name" value="LdcA_N"/>
</dbReference>
<proteinExistence type="inferred from homology"/>
<keyword evidence="5" id="KW-0121">Carboxypeptidase</keyword>
<feature type="domain" description="LD-carboxypeptidase C-terminal" evidence="4">
    <location>
        <begin position="206"/>
        <end position="318"/>
    </location>
</feature>
<dbReference type="CDD" id="cd07062">
    <property type="entry name" value="Peptidase_S66_mccF_like"/>
    <property type="match status" value="1"/>
</dbReference>
<dbReference type="InterPro" id="IPR029062">
    <property type="entry name" value="Class_I_gatase-like"/>
</dbReference>
<gene>
    <name evidence="5" type="ORF">SAMN05192558_11785</name>
</gene>
<sequence length="335" mass="35519">MRFPAPLKAGDRIGVTSPSSGVDADLLPRLEFAVEVVETRGYEVVVGECMDGAGHISAPAADRARELTAMLTDPDIRAVVPPWGGELAIDLLPLLDWDAIRDAEPTWVVGFSDMSTIITPLTLLTGVATIHGNNLMDTPYVTPKGLLSWLDIAALPTGSTFTQSSPGVHRSSGFDDYRDHPDAYEFTLDRDGRWIRLDGDGDVDVSGRLIGGCVEALCNLMGTRFGDTAAIPGDQLIYLEASGDDAATICRNLHGMRLAGFFDRAAAVLIGRTRAPGIASLSQYDAVVDALGCLGVPLVADVECGHVPPFLPLVNGALGRVVHNATESTVIQTLD</sequence>
<name>A0A1H0W3L6_9PSEU</name>
<dbReference type="RefSeq" id="WP_091383515.1">
    <property type="nucleotide sequence ID" value="NZ_FNDV01000007.1"/>
</dbReference>
<dbReference type="EMBL" id="FNJB01000017">
    <property type="protein sequence ID" value="SDP85322.1"/>
    <property type="molecule type" value="Genomic_DNA"/>
</dbReference>
<dbReference type="PANTHER" id="PTHR30237">
    <property type="entry name" value="MURAMOYLTETRAPEPTIDE CARBOXYPEPTIDASE"/>
    <property type="match status" value="1"/>
</dbReference>
<evidence type="ECO:0000313" key="6">
    <source>
        <dbReference type="Proteomes" id="UP000199651"/>
    </source>
</evidence>
<dbReference type="Pfam" id="PF17676">
    <property type="entry name" value="Peptidase_S66C"/>
    <property type="match status" value="1"/>
</dbReference>